<reference evidence="1" key="1">
    <citation type="submission" date="2021-08" db="EMBL/GenBank/DDBJ databases">
        <title>The first chromosome-level gecko genome reveals the dynamic sex chromosomes of Neotropical dwarf geckos (Sphaerodactylidae: Sphaerodactylus).</title>
        <authorList>
            <person name="Pinto B.J."/>
            <person name="Keating S.E."/>
            <person name="Gamble T."/>
        </authorList>
    </citation>
    <scope>NUCLEOTIDE SEQUENCE</scope>
    <source>
        <strain evidence="1">TG3544</strain>
    </source>
</reference>
<accession>A0ACB8G6L8</accession>
<evidence type="ECO:0000313" key="2">
    <source>
        <dbReference type="Proteomes" id="UP000827872"/>
    </source>
</evidence>
<dbReference type="EMBL" id="CM037614">
    <property type="protein sequence ID" value="KAH8015318.1"/>
    <property type="molecule type" value="Genomic_DNA"/>
</dbReference>
<organism evidence="1 2">
    <name type="scientific">Sphaerodactylus townsendi</name>
    <dbReference type="NCBI Taxonomy" id="933632"/>
    <lineage>
        <taxon>Eukaryota</taxon>
        <taxon>Metazoa</taxon>
        <taxon>Chordata</taxon>
        <taxon>Craniata</taxon>
        <taxon>Vertebrata</taxon>
        <taxon>Euteleostomi</taxon>
        <taxon>Lepidosauria</taxon>
        <taxon>Squamata</taxon>
        <taxon>Bifurcata</taxon>
        <taxon>Gekkota</taxon>
        <taxon>Sphaerodactylidae</taxon>
        <taxon>Sphaerodactylus</taxon>
    </lineage>
</organism>
<gene>
    <name evidence="1" type="ORF">K3G42_002677</name>
</gene>
<evidence type="ECO:0000313" key="1">
    <source>
        <dbReference type="EMBL" id="KAH8015318.1"/>
    </source>
</evidence>
<proteinExistence type="predicted"/>
<comment type="caution">
    <text evidence="1">The sequence shown here is derived from an EMBL/GenBank/DDBJ whole genome shotgun (WGS) entry which is preliminary data.</text>
</comment>
<name>A0ACB8G6L8_9SAUR</name>
<dbReference type="Proteomes" id="UP000827872">
    <property type="component" value="Linkage Group LG01"/>
</dbReference>
<sequence>MAIWHVPNLTPMKEWRNAAILRYHTETGFLSVEGGNLLRLYQQYPVTYGLGSCPKNNGPIVPVVYDYGNAEQTSHYHSPNSRSEIVAGYIQFRVFNHEKAVMALCPGFKATGCNTEYYCVGGGGYYPENARQCGDFTAYDWNGYGTHKDWSASKALLESALLLFYR</sequence>
<keyword evidence="2" id="KW-1185">Reference proteome</keyword>
<protein>
    <submittedName>
        <fullName evidence="1">Uncharacterized protein</fullName>
    </submittedName>
</protein>